<dbReference type="KEGG" id="slut:H9L13_01005"/>
<evidence type="ECO:0000313" key="1">
    <source>
        <dbReference type="EMBL" id="QNN67573.1"/>
    </source>
</evidence>
<dbReference type="Proteomes" id="UP000515971">
    <property type="component" value="Chromosome"/>
</dbReference>
<sequence>MNVMALLMLAAAQTSPPAAPPPVNCADADHSALDFWIGDWDVFPAGSTTLLAKSKIEKVVGCAISETYHQTVGPGGTAIDYHGRSISSYVPADKEWRQFYVDNGGRAATLTGPWRKGAVILSQRTPAGVTRMTISANPDGTVRQHGELSKDEGKSWSTSFDFIYRRR</sequence>
<evidence type="ECO:0008006" key="3">
    <source>
        <dbReference type="Google" id="ProtNLM"/>
    </source>
</evidence>
<accession>A0A7G9SI98</accession>
<organism evidence="1 2">
    <name type="scientific">Sphingomonas lutea</name>
    <dbReference type="NCBI Taxonomy" id="1045317"/>
    <lineage>
        <taxon>Bacteria</taxon>
        <taxon>Pseudomonadati</taxon>
        <taxon>Pseudomonadota</taxon>
        <taxon>Alphaproteobacteria</taxon>
        <taxon>Sphingomonadales</taxon>
        <taxon>Sphingomonadaceae</taxon>
        <taxon>Sphingomonas</taxon>
    </lineage>
</organism>
<keyword evidence="2" id="KW-1185">Reference proteome</keyword>
<evidence type="ECO:0000313" key="2">
    <source>
        <dbReference type="Proteomes" id="UP000515971"/>
    </source>
</evidence>
<dbReference type="EMBL" id="CP060718">
    <property type="protein sequence ID" value="QNN67573.1"/>
    <property type="molecule type" value="Genomic_DNA"/>
</dbReference>
<protein>
    <recommendedName>
        <fullName evidence="3">DUF1579 domain-containing protein</fullName>
    </recommendedName>
</protein>
<dbReference type="AlphaFoldDB" id="A0A7G9SI98"/>
<dbReference type="RefSeq" id="WP_187538248.1">
    <property type="nucleotide sequence ID" value="NZ_BAABJT010000001.1"/>
</dbReference>
<gene>
    <name evidence="1" type="ORF">H9L13_01005</name>
</gene>
<name>A0A7G9SI98_9SPHN</name>
<proteinExistence type="predicted"/>
<reference evidence="1 2" key="1">
    <citation type="submission" date="2020-08" db="EMBL/GenBank/DDBJ databases">
        <title>Genome sequence of Sphingomonas lutea KCTC 23642T.</title>
        <authorList>
            <person name="Hyun D.-W."/>
            <person name="Bae J.-W."/>
        </authorList>
    </citation>
    <scope>NUCLEOTIDE SEQUENCE [LARGE SCALE GENOMIC DNA]</scope>
    <source>
        <strain evidence="1 2">KCTC 23642</strain>
    </source>
</reference>